<sequence>MIINAIEDNIFVVRDDLYPSLGGGNKGRKMDFIGSKINKDGLNAIVTTGGIQSNHCRAAAIYAAQNKMPCTLVIHGDERRFSKEGGNAKLMRDAKATIVFTEANGISDAMDSAMDLYKSKGYSPYYLRGGGHNLEGGLAYVEAVDELLKNSKIRPDYIFLASGTGSTQAGIMAGISKNKIDCNVIGISVARESGRAENIVRESYEDLCHFLNIEPTQKSTTKVLDDYLCGGYEKYNPGIKELSENSISKYGFPLDTTYTGKAFYGMLNHFNDKKLKGNIFFWHTGGFLNYLAQP</sequence>
<dbReference type="PANTHER" id="PTHR43780:SF2">
    <property type="entry name" value="1-AMINOCYCLOPROPANE-1-CARBOXYLATE DEAMINASE-RELATED"/>
    <property type="match status" value="1"/>
</dbReference>
<evidence type="ECO:0000313" key="6">
    <source>
        <dbReference type="Proteomes" id="UP001597342"/>
    </source>
</evidence>
<dbReference type="EMBL" id="JBHUHU010000001">
    <property type="protein sequence ID" value="MFD2098864.1"/>
    <property type="molecule type" value="Genomic_DNA"/>
</dbReference>
<dbReference type="InterPro" id="IPR001926">
    <property type="entry name" value="TrpB-like_PALP"/>
</dbReference>
<dbReference type="SUPFAM" id="SSF53686">
    <property type="entry name" value="Tryptophan synthase beta subunit-like PLP-dependent enzymes"/>
    <property type="match status" value="1"/>
</dbReference>
<evidence type="ECO:0000256" key="2">
    <source>
        <dbReference type="ARBA" id="ARBA00008639"/>
    </source>
</evidence>
<dbReference type="Gene3D" id="3.40.50.1100">
    <property type="match status" value="2"/>
</dbReference>
<name>A0ABW4XV69_9FLAO</name>
<evidence type="ECO:0000259" key="4">
    <source>
        <dbReference type="Pfam" id="PF00291"/>
    </source>
</evidence>
<evidence type="ECO:0000256" key="1">
    <source>
        <dbReference type="ARBA" id="ARBA00001933"/>
    </source>
</evidence>
<comment type="similarity">
    <text evidence="2">Belongs to the ACC deaminase/D-cysteine desulfhydrase family.</text>
</comment>
<keyword evidence="3" id="KW-0663">Pyridoxal phosphate</keyword>
<comment type="cofactor">
    <cofactor evidence="1">
        <name>pyridoxal 5'-phosphate</name>
        <dbReference type="ChEBI" id="CHEBI:597326"/>
    </cofactor>
</comment>
<protein>
    <submittedName>
        <fullName evidence="5">1-aminocyclopropane-1-carboxylate deaminase/D-cysteine desulfhydrase</fullName>
    </submittedName>
</protein>
<dbReference type="RefSeq" id="WP_379829631.1">
    <property type="nucleotide sequence ID" value="NZ_JBHUHU010000001.1"/>
</dbReference>
<proteinExistence type="inferred from homology"/>
<accession>A0ABW4XV69</accession>
<organism evidence="5 6">
    <name type="scientific">Flagellimonas iocasae</name>
    <dbReference type="NCBI Taxonomy" id="2055905"/>
    <lineage>
        <taxon>Bacteria</taxon>
        <taxon>Pseudomonadati</taxon>
        <taxon>Bacteroidota</taxon>
        <taxon>Flavobacteriia</taxon>
        <taxon>Flavobacteriales</taxon>
        <taxon>Flavobacteriaceae</taxon>
        <taxon>Flagellimonas</taxon>
    </lineage>
</organism>
<evidence type="ECO:0000256" key="3">
    <source>
        <dbReference type="ARBA" id="ARBA00022898"/>
    </source>
</evidence>
<comment type="caution">
    <text evidence="5">The sequence shown here is derived from an EMBL/GenBank/DDBJ whole genome shotgun (WGS) entry which is preliminary data.</text>
</comment>
<keyword evidence="6" id="KW-1185">Reference proteome</keyword>
<dbReference type="Pfam" id="PF00291">
    <property type="entry name" value="PALP"/>
    <property type="match status" value="1"/>
</dbReference>
<gene>
    <name evidence="5" type="ORF">ACFSJE_03700</name>
</gene>
<dbReference type="Proteomes" id="UP001597342">
    <property type="component" value="Unassembled WGS sequence"/>
</dbReference>
<dbReference type="PIRSF" id="PIRSF006278">
    <property type="entry name" value="ACCD_DCysDesulf"/>
    <property type="match status" value="1"/>
</dbReference>
<reference evidence="6" key="1">
    <citation type="journal article" date="2019" name="Int. J. Syst. Evol. Microbiol.">
        <title>The Global Catalogue of Microorganisms (GCM) 10K type strain sequencing project: providing services to taxonomists for standard genome sequencing and annotation.</title>
        <authorList>
            <consortium name="The Broad Institute Genomics Platform"/>
            <consortium name="The Broad Institute Genome Sequencing Center for Infectious Disease"/>
            <person name="Wu L."/>
            <person name="Ma J."/>
        </authorList>
    </citation>
    <scope>NUCLEOTIDE SEQUENCE [LARGE SCALE GENOMIC DNA]</scope>
    <source>
        <strain evidence="6">JCM 3389</strain>
    </source>
</reference>
<dbReference type="InterPro" id="IPR036052">
    <property type="entry name" value="TrpB-like_PALP_sf"/>
</dbReference>
<evidence type="ECO:0000313" key="5">
    <source>
        <dbReference type="EMBL" id="MFD2098864.1"/>
    </source>
</evidence>
<dbReference type="PANTHER" id="PTHR43780">
    <property type="entry name" value="1-AMINOCYCLOPROPANE-1-CARBOXYLATE DEAMINASE-RELATED"/>
    <property type="match status" value="1"/>
</dbReference>
<feature type="domain" description="Tryptophan synthase beta chain-like PALP" evidence="4">
    <location>
        <begin position="8"/>
        <end position="285"/>
    </location>
</feature>
<dbReference type="InterPro" id="IPR027278">
    <property type="entry name" value="ACCD_DCysDesulf"/>
</dbReference>